<gene>
    <name evidence="2" type="ORF">LCGC14_0030720</name>
</gene>
<keyword evidence="1" id="KW-0812">Transmembrane</keyword>
<evidence type="ECO:0000313" key="2">
    <source>
        <dbReference type="EMBL" id="KKO09579.1"/>
    </source>
</evidence>
<comment type="caution">
    <text evidence="2">The sequence shown here is derived from an EMBL/GenBank/DDBJ whole genome shotgun (WGS) entry which is preliminary data.</text>
</comment>
<proteinExistence type="predicted"/>
<organism evidence="2">
    <name type="scientific">marine sediment metagenome</name>
    <dbReference type="NCBI Taxonomy" id="412755"/>
    <lineage>
        <taxon>unclassified sequences</taxon>
        <taxon>metagenomes</taxon>
        <taxon>ecological metagenomes</taxon>
    </lineage>
</organism>
<name>A0A0F9YXR3_9ZZZZ</name>
<feature type="transmembrane region" description="Helical" evidence="1">
    <location>
        <begin position="12"/>
        <end position="33"/>
    </location>
</feature>
<accession>A0A0F9YXR3</accession>
<evidence type="ECO:0000256" key="1">
    <source>
        <dbReference type="SAM" id="Phobius"/>
    </source>
</evidence>
<protein>
    <submittedName>
        <fullName evidence="2">Uncharacterized protein</fullName>
    </submittedName>
</protein>
<dbReference type="EMBL" id="LAZR01000006">
    <property type="protein sequence ID" value="KKO09579.1"/>
    <property type="molecule type" value="Genomic_DNA"/>
</dbReference>
<sequence length="109" mass="11984">MAEARSINTLPLILTFMGTVLFTVMVLHFYGYLNYTQEEEGMLVAEFSLITVGSEEAGQLRSRAANQMAECVDGILVLHDGRHNGLSGLLVDARQRIVRCNAQTVPVAE</sequence>
<dbReference type="AlphaFoldDB" id="A0A0F9YXR3"/>
<reference evidence="2" key="1">
    <citation type="journal article" date="2015" name="Nature">
        <title>Complex archaea that bridge the gap between prokaryotes and eukaryotes.</title>
        <authorList>
            <person name="Spang A."/>
            <person name="Saw J.H."/>
            <person name="Jorgensen S.L."/>
            <person name="Zaremba-Niedzwiedzka K."/>
            <person name="Martijn J."/>
            <person name="Lind A.E."/>
            <person name="van Eijk R."/>
            <person name="Schleper C."/>
            <person name="Guy L."/>
            <person name="Ettema T.J."/>
        </authorList>
    </citation>
    <scope>NUCLEOTIDE SEQUENCE</scope>
</reference>
<keyword evidence="1" id="KW-0472">Membrane</keyword>
<keyword evidence="1" id="KW-1133">Transmembrane helix</keyword>